<organism evidence="1 2">
    <name type="scientific">Lactuca saligna</name>
    <name type="common">Willowleaf lettuce</name>
    <dbReference type="NCBI Taxonomy" id="75948"/>
    <lineage>
        <taxon>Eukaryota</taxon>
        <taxon>Viridiplantae</taxon>
        <taxon>Streptophyta</taxon>
        <taxon>Embryophyta</taxon>
        <taxon>Tracheophyta</taxon>
        <taxon>Spermatophyta</taxon>
        <taxon>Magnoliopsida</taxon>
        <taxon>eudicotyledons</taxon>
        <taxon>Gunneridae</taxon>
        <taxon>Pentapetalae</taxon>
        <taxon>asterids</taxon>
        <taxon>campanulids</taxon>
        <taxon>Asterales</taxon>
        <taxon>Asteraceae</taxon>
        <taxon>Cichorioideae</taxon>
        <taxon>Cichorieae</taxon>
        <taxon>Lactucinae</taxon>
        <taxon>Lactuca</taxon>
    </lineage>
</organism>
<proteinExistence type="predicted"/>
<reference evidence="1" key="1">
    <citation type="submission" date="2023-04" db="EMBL/GenBank/DDBJ databases">
        <authorList>
            <person name="Vijverberg K."/>
            <person name="Xiong W."/>
            <person name="Schranz E."/>
        </authorList>
    </citation>
    <scope>NUCLEOTIDE SEQUENCE</scope>
</reference>
<dbReference type="AlphaFoldDB" id="A0AA35ZSL0"/>
<gene>
    <name evidence="1" type="ORF">LSALG_LOCUS35774</name>
</gene>
<evidence type="ECO:0000313" key="1">
    <source>
        <dbReference type="EMBL" id="CAI9296932.1"/>
    </source>
</evidence>
<dbReference type="EMBL" id="OX465084">
    <property type="protein sequence ID" value="CAI9296932.1"/>
    <property type="molecule type" value="Genomic_DNA"/>
</dbReference>
<dbReference type="Proteomes" id="UP001177003">
    <property type="component" value="Chromosome 8"/>
</dbReference>
<protein>
    <submittedName>
        <fullName evidence="1">Uncharacterized protein</fullName>
    </submittedName>
</protein>
<evidence type="ECO:0000313" key="2">
    <source>
        <dbReference type="Proteomes" id="UP001177003"/>
    </source>
</evidence>
<accession>A0AA35ZSL0</accession>
<name>A0AA35ZSL0_LACSI</name>
<sequence>MPPPISSQPSTTILVLIHIFTESTISHHTSTTPASSVNVSDMGAKTFGFSSHVTVLTSPIRTDDSEMLFRDDDLDRFAYSPFQIMIDEEDEVSTMKGELKSLHEKIDQLLLAFQVSTSEVYSKAVVESILE</sequence>
<keyword evidence="2" id="KW-1185">Reference proteome</keyword>